<sequence length="254" mass="28524">MDEDVQLTPQHLRDVLLSVFAGLDDRVKERWSAGNLSHGFWRTGAIPKLTPVDTLREYGFWQGKSLLEKDLSGQVSVALIGGHTRIGVFLPNRLLEGVSPWGESLTDAVAKAHDGRPAPIIRRVGGDTLFDRTFSEPPFSAEWLLRCTKDRDAKDILTHHLAWRVIDLWESALRTVMSRQAHELGIVLHSTLPLPPIVTESMPITFQEVYEIQPGHWVTVVSWNAEGMDLSTFEMQLQALLPDHGITVQKDNLP</sequence>
<accession>A0ABS5ZVU5</accession>
<proteinExistence type="predicted"/>
<comment type="caution">
    <text evidence="1">The sequence shown here is derived from an EMBL/GenBank/DDBJ whole genome shotgun (WGS) entry which is preliminary data.</text>
</comment>
<keyword evidence="2" id="KW-1185">Reference proteome</keyword>
<evidence type="ECO:0000313" key="2">
    <source>
        <dbReference type="Proteomes" id="UP000755654"/>
    </source>
</evidence>
<evidence type="ECO:0000313" key="1">
    <source>
        <dbReference type="EMBL" id="MBU2758824.1"/>
    </source>
</evidence>
<protein>
    <submittedName>
        <fullName evidence="1">Uncharacterized protein</fullName>
    </submittedName>
</protein>
<organism evidence="1 2">
    <name type="scientific">Acidithiobacillus sulfurivorans</name>
    <dbReference type="NCBI Taxonomy" id="1958756"/>
    <lineage>
        <taxon>Bacteria</taxon>
        <taxon>Pseudomonadati</taxon>
        <taxon>Pseudomonadota</taxon>
        <taxon>Acidithiobacillia</taxon>
        <taxon>Acidithiobacillales</taxon>
        <taxon>Acidithiobacillaceae</taxon>
        <taxon>Acidithiobacillus</taxon>
    </lineage>
</organism>
<dbReference type="RefSeq" id="WP_215880922.1">
    <property type="nucleotide sequence ID" value="NZ_JAAOMP010000023.1"/>
</dbReference>
<dbReference type="Proteomes" id="UP000755654">
    <property type="component" value="Unassembled WGS sequence"/>
</dbReference>
<gene>
    <name evidence="1" type="ORF">HAP95_01135</name>
</gene>
<name>A0ABS5ZVU5_9PROT</name>
<reference evidence="1 2" key="1">
    <citation type="journal article" date="2021" name="ISME J.">
        <title>Genomic evolution of the class Acidithiobacillia: deep-branching Proteobacteria living in extreme acidic conditions.</title>
        <authorList>
            <person name="Moya-Beltran A."/>
            <person name="Beard S."/>
            <person name="Rojas-Villalobos C."/>
            <person name="Issotta F."/>
            <person name="Gallardo Y."/>
            <person name="Ulloa R."/>
            <person name="Giaveno A."/>
            <person name="Degli Esposti M."/>
            <person name="Johnson D.B."/>
            <person name="Quatrini R."/>
        </authorList>
    </citation>
    <scope>NUCLEOTIDE SEQUENCE [LARGE SCALE GENOMIC DNA]</scope>
    <source>
        <strain evidence="1 2">RW2</strain>
    </source>
</reference>
<dbReference type="EMBL" id="JAAOMP010000023">
    <property type="protein sequence ID" value="MBU2758824.1"/>
    <property type="molecule type" value="Genomic_DNA"/>
</dbReference>